<organism evidence="2 3">
    <name type="scientific">Rohdeia mirabilis</name>
    <dbReference type="NCBI Taxonomy" id="2528008"/>
    <lineage>
        <taxon>Bacteria</taxon>
        <taxon>Pseudomonadati</taxon>
        <taxon>Planctomycetota</taxon>
        <taxon>Planctomycetia</taxon>
        <taxon>Planctomycetia incertae sedis</taxon>
        <taxon>Rohdeia</taxon>
    </lineage>
</organism>
<protein>
    <recommendedName>
        <fullName evidence="1">Thiol:disulfide interchange protein DsbD N-terminal domain-containing protein</fullName>
    </recommendedName>
</protein>
<dbReference type="Proteomes" id="UP000319342">
    <property type="component" value="Chromosome"/>
</dbReference>
<gene>
    <name evidence="2" type="ORF">Pla163_24980</name>
</gene>
<dbReference type="EMBL" id="CP036290">
    <property type="protein sequence ID" value="QDU85370.1"/>
    <property type="molecule type" value="Genomic_DNA"/>
</dbReference>
<evidence type="ECO:0000259" key="1">
    <source>
        <dbReference type="Pfam" id="PF11412"/>
    </source>
</evidence>
<dbReference type="InterPro" id="IPR028250">
    <property type="entry name" value="DsbDN"/>
</dbReference>
<accession>A0A518D1M3</accession>
<dbReference type="RefSeq" id="WP_145188579.1">
    <property type="nucleotide sequence ID" value="NZ_CP036290.1"/>
</dbReference>
<feature type="domain" description="Thiol:disulfide interchange protein DsbD N-terminal" evidence="1">
    <location>
        <begin position="368"/>
        <end position="478"/>
    </location>
</feature>
<sequence length="490" mass="54832">MCLDHSAHGLRANHAIFQGPLPVQITYDETPTPEGYRSWPGGAELGPTMQTWRVQTRGFSDGRDENGERVEPGIVATPEGFLDSPDAEIVSGGLNMKGPRSVAIGRHGNLTLWGFHARPDRLTPDARNAFVNTVVWTAGFDGQRPLVRNVARSRDGVEGVLSFSRAIRTSWDSMNEWIDEQNAELEALRAEAATRELDDDERQRLEGVPRKKQSFEAFAEERLRRYHGDERFELFGTDVDAHARWYEEHLEYLVWNADDYRFDVDPNALALGLSNREVDSLYDAIDLIVDADETDDEIDEQSARALVFLARYTGQALGTRDEWTAWLDQVEERLFFSDVGGYRFFVEPLPPGAIEPPDPGNDKVSFAASLVDGDDGPQLVLRVRLAPGWHLYDRVPPSAPYTVLSIDGDLAGPLSARGAWTRPRSAPYPGTPGITVWEHRVEFTRAVNVDSSESTADLGSISIAFQVCDDQRCLRPTQLEVPIVDRREAR</sequence>
<evidence type="ECO:0000313" key="2">
    <source>
        <dbReference type="EMBL" id="QDU85370.1"/>
    </source>
</evidence>
<dbReference type="OrthoDB" id="243450at2"/>
<reference evidence="2 3" key="1">
    <citation type="submission" date="2019-02" db="EMBL/GenBank/DDBJ databases">
        <title>Deep-cultivation of Planctomycetes and their phenomic and genomic characterization uncovers novel biology.</title>
        <authorList>
            <person name="Wiegand S."/>
            <person name="Jogler M."/>
            <person name="Boedeker C."/>
            <person name="Pinto D."/>
            <person name="Vollmers J."/>
            <person name="Rivas-Marin E."/>
            <person name="Kohn T."/>
            <person name="Peeters S.H."/>
            <person name="Heuer A."/>
            <person name="Rast P."/>
            <person name="Oberbeckmann S."/>
            <person name="Bunk B."/>
            <person name="Jeske O."/>
            <person name="Meyerdierks A."/>
            <person name="Storesund J.E."/>
            <person name="Kallscheuer N."/>
            <person name="Luecker S."/>
            <person name="Lage O.M."/>
            <person name="Pohl T."/>
            <person name="Merkel B.J."/>
            <person name="Hornburger P."/>
            <person name="Mueller R.-W."/>
            <person name="Bruemmer F."/>
            <person name="Labrenz M."/>
            <person name="Spormann A.M."/>
            <person name="Op den Camp H."/>
            <person name="Overmann J."/>
            <person name="Amann R."/>
            <person name="Jetten M.S.M."/>
            <person name="Mascher T."/>
            <person name="Medema M.H."/>
            <person name="Devos D.P."/>
            <person name="Kaster A.-K."/>
            <person name="Ovreas L."/>
            <person name="Rohde M."/>
            <person name="Galperin M.Y."/>
            <person name="Jogler C."/>
        </authorList>
    </citation>
    <scope>NUCLEOTIDE SEQUENCE [LARGE SCALE GENOMIC DNA]</scope>
    <source>
        <strain evidence="2 3">Pla163</strain>
    </source>
</reference>
<evidence type="ECO:0000313" key="3">
    <source>
        <dbReference type="Proteomes" id="UP000319342"/>
    </source>
</evidence>
<dbReference type="AlphaFoldDB" id="A0A518D1M3"/>
<keyword evidence="3" id="KW-1185">Reference proteome</keyword>
<dbReference type="Gene3D" id="2.60.40.1250">
    <property type="entry name" value="Thiol:disulfide interchange protein DsbD, N-terminal domain"/>
    <property type="match status" value="1"/>
</dbReference>
<proteinExistence type="predicted"/>
<dbReference type="Pfam" id="PF11412">
    <property type="entry name" value="DsbD_N"/>
    <property type="match status" value="1"/>
</dbReference>
<dbReference type="InterPro" id="IPR036929">
    <property type="entry name" value="DsbDN_sf"/>
</dbReference>
<name>A0A518D1M3_9BACT</name>